<dbReference type="GO" id="GO:0015661">
    <property type="term" value="F:L-lysine efflux transmembrane transporter activity"/>
    <property type="evidence" value="ECO:0007669"/>
    <property type="project" value="InterPro"/>
</dbReference>
<proteinExistence type="predicted"/>
<keyword evidence="1" id="KW-0812">Transmembrane</keyword>
<reference evidence="2" key="1">
    <citation type="journal article" date="2013" name="Extremophiles">
        <title>Proteinivorax tanatarense gen. nov., sp. nov., an anaerobic, haloalkaliphilic, proteolytic bacterium isolated from a decaying algal bloom, and proposal of Proteinivoraceae fam. nov.</title>
        <authorList>
            <person name="Kevbrin V."/>
            <person name="Boltyanskaya Y."/>
            <person name="Zhilina T."/>
            <person name="Kolganova T."/>
            <person name="Lavrentjeva E."/>
            <person name="Kuznetsov B."/>
        </authorList>
    </citation>
    <scope>NUCLEOTIDE SEQUENCE</scope>
    <source>
        <strain evidence="2">Z-910T</strain>
    </source>
</reference>
<feature type="transmembrane region" description="Helical" evidence="1">
    <location>
        <begin position="283"/>
        <end position="303"/>
    </location>
</feature>
<organism evidence="2">
    <name type="scientific">Proteinivorax tanatarense</name>
    <dbReference type="NCBI Taxonomy" id="1260629"/>
    <lineage>
        <taxon>Bacteria</taxon>
        <taxon>Bacillati</taxon>
        <taxon>Bacillota</taxon>
        <taxon>Clostridia</taxon>
        <taxon>Eubacteriales</taxon>
        <taxon>Proteinivoracaceae</taxon>
        <taxon>Proteinivorax</taxon>
    </lineage>
</organism>
<protein>
    <submittedName>
        <fullName evidence="2">Lysine exporter LysO family protein</fullName>
    </submittedName>
</protein>
<dbReference type="PANTHER" id="PTHR35804:SF1">
    <property type="entry name" value="LYSINE EXPORTER LYSO"/>
    <property type="match status" value="1"/>
</dbReference>
<feature type="transmembrane region" description="Helical" evidence="1">
    <location>
        <begin position="29"/>
        <end position="46"/>
    </location>
</feature>
<dbReference type="EMBL" id="CP158367">
    <property type="protein sequence ID" value="XBX73881.1"/>
    <property type="molecule type" value="Genomic_DNA"/>
</dbReference>
<dbReference type="AlphaFoldDB" id="A0AAU7VIP5"/>
<dbReference type="GO" id="GO:0005886">
    <property type="term" value="C:plasma membrane"/>
    <property type="evidence" value="ECO:0007669"/>
    <property type="project" value="TreeGrafter"/>
</dbReference>
<feature type="transmembrane region" description="Helical" evidence="1">
    <location>
        <begin position="132"/>
        <end position="150"/>
    </location>
</feature>
<keyword evidence="1" id="KW-0472">Membrane</keyword>
<dbReference type="Pfam" id="PF03956">
    <property type="entry name" value="Lys_export"/>
    <property type="match status" value="2"/>
</dbReference>
<keyword evidence="1" id="KW-1133">Transmembrane helix</keyword>
<accession>A0AAU7VIP5</accession>
<feature type="transmembrane region" description="Helical" evidence="1">
    <location>
        <begin position="107"/>
        <end position="125"/>
    </location>
</feature>
<evidence type="ECO:0000256" key="1">
    <source>
        <dbReference type="SAM" id="Phobius"/>
    </source>
</evidence>
<feature type="transmembrane region" description="Helical" evidence="1">
    <location>
        <begin position="170"/>
        <end position="191"/>
    </location>
</feature>
<sequence length="304" mass="32928">MIYIFLSLLLGFTVSFLLKKEFKKTISTGITLSLLGLLFSMGVALGRDQQLLANFSHIGAKALLISISSIIGSIGCLWITNLKYQFDLSSPSYENDSAEPPSQGLKLILYILLALFIGMTIGAVGPANIAMIVEHGGMFFLYILLFLIGYDLYSNRQTLQKVKQQGLKTLLIPASIAIGSIISMLPIVILLPFNFFELGAVASGFGWYSLSSVIISQSYCSYLGMIALLSNIIREVLALIITPIIPKFLPKVIAIAPAGATSMDTLLPVIVKSTHVGITPISILTGTILSMLVYILVPLFLVFL</sequence>
<dbReference type="PANTHER" id="PTHR35804">
    <property type="entry name" value="LYSINE EXPORTER LYSO"/>
    <property type="match status" value="1"/>
</dbReference>
<dbReference type="RefSeq" id="WP_350342643.1">
    <property type="nucleotide sequence ID" value="NZ_CP158367.1"/>
</dbReference>
<name>A0AAU7VIP5_9FIRM</name>
<feature type="transmembrane region" description="Helical" evidence="1">
    <location>
        <begin position="58"/>
        <end position="80"/>
    </location>
</feature>
<gene>
    <name evidence="2" type="ORF">PRVXT_001894</name>
</gene>
<dbReference type="InterPro" id="IPR005642">
    <property type="entry name" value="LysO"/>
</dbReference>
<reference evidence="2" key="2">
    <citation type="submission" date="2024-06" db="EMBL/GenBank/DDBJ databases">
        <authorList>
            <person name="Petrova K.O."/>
            <person name="Toshchakov S.V."/>
            <person name="Boltjanskaja Y.V."/>
            <person name="Kevbrin V."/>
        </authorList>
    </citation>
    <scope>NUCLEOTIDE SEQUENCE</scope>
    <source>
        <strain evidence="2">Z-910T</strain>
    </source>
</reference>
<evidence type="ECO:0000313" key="2">
    <source>
        <dbReference type="EMBL" id="XBX73881.1"/>
    </source>
</evidence>